<evidence type="ECO:0000256" key="1">
    <source>
        <dbReference type="SAM" id="Phobius"/>
    </source>
</evidence>
<dbReference type="RefSeq" id="WP_069653447.1">
    <property type="nucleotide sequence ID" value="NZ_JAFLVY010000008.1"/>
</dbReference>
<sequence length="93" mass="10542">MCFTKEKSKALITIFLTSIISLFYYPNTANSETIVSEVTVEVHRDTSTLEQVVQGILPKTNEELGLFLSWIGGFLLIGFVVLISFYFVHNKYS</sequence>
<evidence type="ECO:0000313" key="3">
    <source>
        <dbReference type="Proteomes" id="UP000249828"/>
    </source>
</evidence>
<keyword evidence="3" id="KW-1185">Reference proteome</keyword>
<dbReference type="NCBIfam" id="TIGR01167">
    <property type="entry name" value="LPXTG_anchor"/>
    <property type="match status" value="1"/>
</dbReference>
<keyword evidence="1" id="KW-0812">Transmembrane</keyword>
<dbReference type="STRING" id="1077675.BCR22_10060"/>
<feature type="transmembrane region" description="Helical" evidence="1">
    <location>
        <begin position="67"/>
        <end position="88"/>
    </location>
</feature>
<comment type="caution">
    <text evidence="2">The sequence shown here is derived from an EMBL/GenBank/DDBJ whole genome shotgun (WGS) entry which is preliminary data.</text>
</comment>
<dbReference type="OrthoDB" id="10003248at2"/>
<keyword evidence="1" id="KW-1133">Transmembrane helix</keyword>
<keyword evidence="1" id="KW-0472">Membrane</keyword>
<reference evidence="2 3" key="1">
    <citation type="submission" date="2017-11" db="EMBL/GenBank/DDBJ databases">
        <title>Draft genome sequence of Enterococcus plantarum TRW2 strain isolated from lettuce.</title>
        <authorList>
            <person name="Kim E.B."/>
            <person name="Marco M.L."/>
            <person name="Williams T.R."/>
            <person name="You I.H."/>
        </authorList>
    </citation>
    <scope>NUCLEOTIDE SEQUENCE [LARGE SCALE GENOMIC DNA]</scope>
    <source>
        <strain evidence="2 3">TRW2</strain>
    </source>
</reference>
<dbReference type="AlphaFoldDB" id="A0A2W4BXC4"/>
<evidence type="ECO:0008006" key="4">
    <source>
        <dbReference type="Google" id="ProtNLM"/>
    </source>
</evidence>
<protein>
    <recommendedName>
        <fullName evidence="4">Gram-positive cocci surface proteins LPxTG domain-containing protein</fullName>
    </recommendedName>
</protein>
<gene>
    <name evidence="2" type="ORF">CI088_00490</name>
</gene>
<evidence type="ECO:0000313" key="2">
    <source>
        <dbReference type="EMBL" id="PZL78279.1"/>
    </source>
</evidence>
<proteinExistence type="predicted"/>
<name>A0A2W4BXC4_9ENTE</name>
<dbReference type="EMBL" id="PIEU01000001">
    <property type="protein sequence ID" value="PZL78279.1"/>
    <property type="molecule type" value="Genomic_DNA"/>
</dbReference>
<accession>A0A2W4BXC4</accession>
<organism evidence="2 3">
    <name type="scientific">Enterococcus plantarum</name>
    <dbReference type="NCBI Taxonomy" id="1077675"/>
    <lineage>
        <taxon>Bacteria</taxon>
        <taxon>Bacillati</taxon>
        <taxon>Bacillota</taxon>
        <taxon>Bacilli</taxon>
        <taxon>Lactobacillales</taxon>
        <taxon>Enterococcaceae</taxon>
        <taxon>Enterococcus</taxon>
    </lineage>
</organism>
<dbReference type="Proteomes" id="UP000249828">
    <property type="component" value="Unassembled WGS sequence"/>
</dbReference>